<dbReference type="Pfam" id="PF22936">
    <property type="entry name" value="Pol_BBD"/>
    <property type="match status" value="1"/>
</dbReference>
<proteinExistence type="predicted"/>
<organism evidence="3 4">
    <name type="scientific">Mucuna pruriens</name>
    <name type="common">Velvet bean</name>
    <name type="synonym">Dolichos pruriens</name>
    <dbReference type="NCBI Taxonomy" id="157652"/>
    <lineage>
        <taxon>Eukaryota</taxon>
        <taxon>Viridiplantae</taxon>
        <taxon>Streptophyta</taxon>
        <taxon>Embryophyta</taxon>
        <taxon>Tracheophyta</taxon>
        <taxon>Spermatophyta</taxon>
        <taxon>Magnoliopsida</taxon>
        <taxon>eudicotyledons</taxon>
        <taxon>Gunneridae</taxon>
        <taxon>Pentapetalae</taxon>
        <taxon>rosids</taxon>
        <taxon>fabids</taxon>
        <taxon>Fabales</taxon>
        <taxon>Fabaceae</taxon>
        <taxon>Papilionoideae</taxon>
        <taxon>50 kb inversion clade</taxon>
        <taxon>NPAAA clade</taxon>
        <taxon>indigoferoid/millettioid clade</taxon>
        <taxon>Phaseoleae</taxon>
        <taxon>Mucuna</taxon>
    </lineage>
</organism>
<feature type="non-terminal residue" evidence="3">
    <location>
        <position position="1"/>
    </location>
</feature>
<feature type="domain" description="Retrovirus-related Pol polyprotein from transposon TNT 1-94-like beta-barrel" evidence="1">
    <location>
        <begin position="85"/>
        <end position="135"/>
    </location>
</feature>
<accession>A0A371GHX5</accession>
<dbReference type="Pfam" id="PF25597">
    <property type="entry name" value="SH3_retrovirus"/>
    <property type="match status" value="1"/>
</dbReference>
<gene>
    <name evidence="3" type="ORF">CR513_28032</name>
</gene>
<evidence type="ECO:0008006" key="5">
    <source>
        <dbReference type="Google" id="ProtNLM"/>
    </source>
</evidence>
<comment type="caution">
    <text evidence="3">The sequence shown here is derived from an EMBL/GenBank/DDBJ whole genome shotgun (WGS) entry which is preliminary data.</text>
</comment>
<sequence length="214" mass="24653">MKSYMSGRPIVFTSHIEGVFHVKNLGVSCKILLVVAVIFENKDKQGKSKEKEHDDDDRVTIATSDDLVIIRDFESVNFVSDESAWIIDSGTTLHVTPRKEFFTSCTLGDFGMLKMSNDGVIKVNSVGDVCLQTNMKLWVYVLKINNQVLEKFKQFQALVKRQLGKKTFLHVPKDERSKLDMKTRQCIFIGYDYDEYGYRLYDSVEKKLVRSHHV</sequence>
<name>A0A371GHX5_MUCPR</name>
<evidence type="ECO:0000259" key="2">
    <source>
        <dbReference type="Pfam" id="PF25597"/>
    </source>
</evidence>
<dbReference type="EMBL" id="QJKJ01005480">
    <property type="protein sequence ID" value="RDX90136.1"/>
    <property type="molecule type" value="Genomic_DNA"/>
</dbReference>
<keyword evidence="4" id="KW-1185">Reference proteome</keyword>
<evidence type="ECO:0000313" key="3">
    <source>
        <dbReference type="EMBL" id="RDX90136.1"/>
    </source>
</evidence>
<evidence type="ECO:0000313" key="4">
    <source>
        <dbReference type="Proteomes" id="UP000257109"/>
    </source>
</evidence>
<dbReference type="OrthoDB" id="1727805at2759"/>
<feature type="domain" description="Retroviral polymerase SH3-like" evidence="2">
    <location>
        <begin position="167"/>
        <end position="214"/>
    </location>
</feature>
<dbReference type="InterPro" id="IPR057670">
    <property type="entry name" value="SH3_retrovirus"/>
</dbReference>
<dbReference type="Proteomes" id="UP000257109">
    <property type="component" value="Unassembled WGS sequence"/>
</dbReference>
<protein>
    <recommendedName>
        <fullName evidence="5">GAG-pre-integrase domain-containing protein</fullName>
    </recommendedName>
</protein>
<reference evidence="3" key="1">
    <citation type="submission" date="2018-05" db="EMBL/GenBank/DDBJ databases">
        <title>Draft genome of Mucuna pruriens seed.</title>
        <authorList>
            <person name="Nnadi N.E."/>
            <person name="Vos R."/>
            <person name="Hasami M.H."/>
            <person name="Devisetty U.K."/>
            <person name="Aguiy J.C."/>
        </authorList>
    </citation>
    <scope>NUCLEOTIDE SEQUENCE [LARGE SCALE GENOMIC DNA]</scope>
    <source>
        <strain evidence="3">JCA_2017</strain>
    </source>
</reference>
<evidence type="ECO:0000259" key="1">
    <source>
        <dbReference type="Pfam" id="PF22936"/>
    </source>
</evidence>
<dbReference type="AlphaFoldDB" id="A0A371GHX5"/>
<dbReference type="InterPro" id="IPR054722">
    <property type="entry name" value="PolX-like_BBD"/>
</dbReference>